<evidence type="ECO:0000256" key="3">
    <source>
        <dbReference type="ARBA" id="ARBA00023163"/>
    </source>
</evidence>
<dbReference type="EMBL" id="MPNT01000034">
    <property type="protein sequence ID" value="OJZ68805.1"/>
    <property type="molecule type" value="Genomic_DNA"/>
</dbReference>
<sequence>MPLRSDWSMDTCPMARSLDVLGDPWTVLILRELFSGINHFGQIRDRLQAADTVVSDRLNRLCDAGVIERIASPESRRGRPTYHLTQSGAATLPILQALAAWGDRHRTPAQLKSTNLDVWCTTCGNAATVSADWCIHCQVPLTVDHTAWRRNGRSDEVISLSAAAPVSRRQGSERTGGNA</sequence>
<dbReference type="GO" id="GO:0003677">
    <property type="term" value="F:DNA binding"/>
    <property type="evidence" value="ECO:0007669"/>
    <property type="project" value="UniProtKB-KW"/>
</dbReference>
<dbReference type="STRING" id="53378.BRW65_25290"/>
<dbReference type="Proteomes" id="UP000186438">
    <property type="component" value="Unassembled WGS sequence"/>
</dbReference>
<feature type="domain" description="HTH hxlR-type" evidence="4">
    <location>
        <begin position="12"/>
        <end position="110"/>
    </location>
</feature>
<comment type="caution">
    <text evidence="5">The sequence shown here is derived from an EMBL/GenBank/DDBJ whole genome shotgun (WGS) entry which is preliminary data.</text>
</comment>
<dbReference type="AlphaFoldDB" id="A0A1Q4HMT6"/>
<keyword evidence="2" id="KW-0238">DNA-binding</keyword>
<organism evidence="5 6">
    <name type="scientific">Mycobacterium paraffinicum</name>
    <dbReference type="NCBI Taxonomy" id="53378"/>
    <lineage>
        <taxon>Bacteria</taxon>
        <taxon>Bacillati</taxon>
        <taxon>Actinomycetota</taxon>
        <taxon>Actinomycetes</taxon>
        <taxon>Mycobacteriales</taxon>
        <taxon>Mycobacteriaceae</taxon>
        <taxon>Mycobacterium</taxon>
    </lineage>
</organism>
<reference evidence="5 6" key="1">
    <citation type="submission" date="2016-11" db="EMBL/GenBank/DDBJ databases">
        <title>Genome sequences of unsequenced Mycobacteria.</title>
        <authorList>
            <person name="Greninger A.L."/>
            <person name="Fang F."/>
            <person name="Jerome K.R."/>
        </authorList>
    </citation>
    <scope>NUCLEOTIDE SEQUENCE [LARGE SCALE GENOMIC DNA]</scope>
    <source>
        <strain evidence="5 6">M11</strain>
    </source>
</reference>
<dbReference type="InterPro" id="IPR036390">
    <property type="entry name" value="WH_DNA-bd_sf"/>
</dbReference>
<keyword evidence="1" id="KW-0805">Transcription regulation</keyword>
<evidence type="ECO:0000256" key="1">
    <source>
        <dbReference type="ARBA" id="ARBA00023015"/>
    </source>
</evidence>
<dbReference type="Gene3D" id="1.10.10.10">
    <property type="entry name" value="Winged helix-like DNA-binding domain superfamily/Winged helix DNA-binding domain"/>
    <property type="match status" value="1"/>
</dbReference>
<dbReference type="SUPFAM" id="SSF46785">
    <property type="entry name" value="Winged helix' DNA-binding domain"/>
    <property type="match status" value="1"/>
</dbReference>
<accession>A0A1Q4HMT6</accession>
<dbReference type="InterPro" id="IPR036388">
    <property type="entry name" value="WH-like_DNA-bd_sf"/>
</dbReference>
<dbReference type="OrthoDB" id="5183359at2"/>
<dbReference type="PANTHER" id="PTHR33204:SF18">
    <property type="entry name" value="TRANSCRIPTIONAL REGULATORY PROTEIN"/>
    <property type="match status" value="1"/>
</dbReference>
<evidence type="ECO:0000313" key="5">
    <source>
        <dbReference type="EMBL" id="OJZ68805.1"/>
    </source>
</evidence>
<name>A0A1Q4HMT6_9MYCO</name>
<evidence type="ECO:0000259" key="4">
    <source>
        <dbReference type="PROSITE" id="PS51118"/>
    </source>
</evidence>
<proteinExistence type="predicted"/>
<protein>
    <recommendedName>
        <fullName evidence="4">HTH hxlR-type domain-containing protein</fullName>
    </recommendedName>
</protein>
<dbReference type="PANTHER" id="PTHR33204">
    <property type="entry name" value="TRANSCRIPTIONAL REGULATOR, MARR FAMILY"/>
    <property type="match status" value="1"/>
</dbReference>
<dbReference type="CDD" id="cd00090">
    <property type="entry name" value="HTH_ARSR"/>
    <property type="match status" value="1"/>
</dbReference>
<keyword evidence="3" id="KW-0804">Transcription</keyword>
<dbReference type="InterPro" id="IPR011991">
    <property type="entry name" value="ArsR-like_HTH"/>
</dbReference>
<dbReference type="InterPro" id="IPR002577">
    <property type="entry name" value="HTH_HxlR"/>
</dbReference>
<dbReference type="PROSITE" id="PS51118">
    <property type="entry name" value="HTH_HXLR"/>
    <property type="match status" value="1"/>
</dbReference>
<evidence type="ECO:0000313" key="6">
    <source>
        <dbReference type="Proteomes" id="UP000186438"/>
    </source>
</evidence>
<dbReference type="Pfam" id="PF01638">
    <property type="entry name" value="HxlR"/>
    <property type="match status" value="1"/>
</dbReference>
<evidence type="ECO:0000256" key="2">
    <source>
        <dbReference type="ARBA" id="ARBA00023125"/>
    </source>
</evidence>
<gene>
    <name evidence="5" type="ORF">BRW65_25290</name>
</gene>
<keyword evidence="6" id="KW-1185">Reference proteome</keyword>